<sequence>MDYIKTAFEGAAAVPSVYQCLVAPNSELSQSISRLDTTLIVASQLIERSECWCFRYDRIRKLLSYLKYAVYEAELTIEEFESQRRRAENHYWNIAGELINSFMNWATGFQNKVISAQGNLNHCCDQLEKFCNGFEIPQNPEKFSRPITVSRPPVVLCGRNKELGHAIGMLGIPRSGLYAGESSGCRESNRKIHVLPIVGIGGVGKTTLSQMVYKDKRADSYYDLKIWLCVTEKFDLERMLKEMVQYATKKGSEFTSLDLLEDTLIEAIKSKRVLLVLDDIWSSDWQQLLGPMNEASKGSAIILTSRSREHFNNSTEGNMTLLKPILLEGLEEGIYWDFFKKCAGLNVGLSNYSELEHIAGVICRRLKGLPLAAKTVGGVLKQRIDRQHWITIRDSEMWKVMRQGEDGIMHVLLLSYLHLPSVELKKCFSYCSVFSKGHEFHPYEITWFWIMNRLIPIQENLKSTENLAWSYFYELENRGFFHYIQTHDKYVMHDLMHDVCRSLRGDECYCLEDDQAFANIPPNMQYMSVCRTRLLNAENLRKLSKLKKLRTLLVAPANMSITKLNWNFPIPFSSLCNELTSIRCLSLTSCKIKEIPENIGNLKCLRYLDISYNEELKKLPQSFCNLYDLEVLNMRGCCQFSADSGFPSGCDKLRGLKYFRPPEHVVTSLTGIPCLFKAIQLYNFKYKVENCGSNRIEILKDLTGLGGSLTITGLENVLSKKEAEEARLNKQEHIEKLILCWQDELPMANNEIHKEVLEGLCPHSNLEDLVISNYKGSDLPPRWMGKDDLPKLNSVMLKKCSNKTVSQFSCSITVLQIYECSELESLVDCLHPNLLPKMKSISIISCPKLNSLPVESFCGFMSLEKLLLKECGRLTCPTKMSLPPCIKYLELDTCGELENSIPSCLENLTSLEVLIILNCPNIVSTCPTEVSLPPSLKHLELKTCGELENSIPSCLENLTSLEVLILAKCLNLVIIPNEVMRSLPSLRRLVVMFCPNLESLGDEEFLKSMDQFFIQDCPKHPLTWEQNPNGRQLSKGALATAAPTSSDTIPQVALIDQAPTTAQDAPETPSSPFTVPSVPLHKLSIDTPMTDVPSSSNPRKRKAGDQN</sequence>
<dbReference type="GO" id="GO:0006952">
    <property type="term" value="P:defense response"/>
    <property type="evidence" value="ECO:0007669"/>
    <property type="project" value="UniProtKB-KW"/>
</dbReference>
<dbReference type="InterPro" id="IPR032675">
    <property type="entry name" value="LRR_dom_sf"/>
</dbReference>
<feature type="domain" description="R13L1/DRL21-like LRR repeat region" evidence="7">
    <location>
        <begin position="696"/>
        <end position="804"/>
    </location>
</feature>
<keyword evidence="9" id="KW-1185">Reference proteome</keyword>
<keyword evidence="1" id="KW-0433">Leucine-rich repeat</keyword>
<gene>
    <name evidence="8" type="ORF">LUZ62_052606</name>
</gene>
<feature type="domain" description="Disease resistance protein winged helix" evidence="6">
    <location>
        <begin position="433"/>
        <end position="499"/>
    </location>
</feature>
<dbReference type="InterPro" id="IPR042197">
    <property type="entry name" value="Apaf_helical"/>
</dbReference>
<dbReference type="Gene3D" id="1.10.8.430">
    <property type="entry name" value="Helical domain of apoptotic protease-activating factors"/>
    <property type="match status" value="1"/>
</dbReference>
<feature type="compositionally biased region" description="Basic residues" evidence="4">
    <location>
        <begin position="1098"/>
        <end position="1107"/>
    </location>
</feature>
<keyword evidence="2" id="KW-0677">Repeat</keyword>
<organism evidence="8 9">
    <name type="scientific">Rhynchospora pubera</name>
    <dbReference type="NCBI Taxonomy" id="906938"/>
    <lineage>
        <taxon>Eukaryota</taxon>
        <taxon>Viridiplantae</taxon>
        <taxon>Streptophyta</taxon>
        <taxon>Embryophyta</taxon>
        <taxon>Tracheophyta</taxon>
        <taxon>Spermatophyta</taxon>
        <taxon>Magnoliopsida</taxon>
        <taxon>Liliopsida</taxon>
        <taxon>Poales</taxon>
        <taxon>Cyperaceae</taxon>
        <taxon>Cyperoideae</taxon>
        <taxon>Rhynchosporeae</taxon>
        <taxon>Rhynchospora</taxon>
    </lineage>
</organism>
<evidence type="ECO:0000259" key="5">
    <source>
        <dbReference type="Pfam" id="PF00931"/>
    </source>
</evidence>
<evidence type="ECO:0000256" key="1">
    <source>
        <dbReference type="ARBA" id="ARBA00022614"/>
    </source>
</evidence>
<protein>
    <submittedName>
        <fullName evidence="8">Disease resistance protein RGA2</fullName>
    </submittedName>
</protein>
<evidence type="ECO:0000256" key="4">
    <source>
        <dbReference type="SAM" id="MobiDB-lite"/>
    </source>
</evidence>
<dbReference type="Gene3D" id="3.80.10.10">
    <property type="entry name" value="Ribonuclease Inhibitor"/>
    <property type="match status" value="3"/>
</dbReference>
<dbReference type="InterPro" id="IPR027417">
    <property type="entry name" value="P-loop_NTPase"/>
</dbReference>
<dbReference type="Gene3D" id="1.10.10.10">
    <property type="entry name" value="Winged helix-like DNA-binding domain superfamily/Winged helix DNA-binding domain"/>
    <property type="match status" value="1"/>
</dbReference>
<accession>A0AAV8GCF6</accession>
<dbReference type="InterPro" id="IPR056789">
    <property type="entry name" value="LRR_R13L1-DRL21"/>
</dbReference>
<dbReference type="Pfam" id="PF25019">
    <property type="entry name" value="LRR_R13L1-DRL21"/>
    <property type="match status" value="1"/>
</dbReference>
<feature type="domain" description="NB-ARC" evidence="5">
    <location>
        <begin position="190"/>
        <end position="343"/>
    </location>
</feature>
<dbReference type="SUPFAM" id="SSF52047">
    <property type="entry name" value="RNI-like"/>
    <property type="match status" value="1"/>
</dbReference>
<proteinExistence type="predicted"/>
<name>A0AAV8GCF6_9POAL</name>
<dbReference type="SUPFAM" id="SSF52540">
    <property type="entry name" value="P-loop containing nucleoside triphosphate hydrolases"/>
    <property type="match status" value="1"/>
</dbReference>
<evidence type="ECO:0000313" key="9">
    <source>
        <dbReference type="Proteomes" id="UP001140206"/>
    </source>
</evidence>
<dbReference type="Pfam" id="PF23559">
    <property type="entry name" value="WHD_DRP"/>
    <property type="match status" value="1"/>
</dbReference>
<evidence type="ECO:0000313" key="8">
    <source>
        <dbReference type="EMBL" id="KAJ4801360.1"/>
    </source>
</evidence>
<feature type="region of interest" description="Disordered" evidence="4">
    <location>
        <begin position="1059"/>
        <end position="1107"/>
    </location>
</feature>
<dbReference type="InterPro" id="IPR002182">
    <property type="entry name" value="NB-ARC"/>
</dbReference>
<dbReference type="PANTHER" id="PTHR36766:SF40">
    <property type="entry name" value="DISEASE RESISTANCE PROTEIN RGA3"/>
    <property type="match status" value="1"/>
</dbReference>
<dbReference type="AlphaFoldDB" id="A0AAV8GCF6"/>
<comment type="caution">
    <text evidence="8">The sequence shown here is derived from an EMBL/GenBank/DDBJ whole genome shotgun (WGS) entry which is preliminary data.</text>
</comment>
<dbReference type="SUPFAM" id="SSF52058">
    <property type="entry name" value="L domain-like"/>
    <property type="match status" value="1"/>
</dbReference>
<reference evidence="8" key="1">
    <citation type="submission" date="2022-08" db="EMBL/GenBank/DDBJ databases">
        <authorList>
            <person name="Marques A."/>
        </authorList>
    </citation>
    <scope>NUCLEOTIDE SEQUENCE</scope>
    <source>
        <strain evidence="8">RhyPub2mFocal</strain>
        <tissue evidence="8">Leaves</tissue>
    </source>
</reference>
<evidence type="ECO:0000256" key="3">
    <source>
        <dbReference type="ARBA" id="ARBA00022821"/>
    </source>
</evidence>
<dbReference type="PRINTS" id="PR00364">
    <property type="entry name" value="DISEASERSIST"/>
</dbReference>
<feature type="compositionally biased region" description="Low complexity" evidence="4">
    <location>
        <begin position="1066"/>
        <end position="1079"/>
    </location>
</feature>
<dbReference type="InterPro" id="IPR036388">
    <property type="entry name" value="WH-like_DNA-bd_sf"/>
</dbReference>
<dbReference type="Pfam" id="PF00931">
    <property type="entry name" value="NB-ARC"/>
    <property type="match status" value="1"/>
</dbReference>
<evidence type="ECO:0000259" key="6">
    <source>
        <dbReference type="Pfam" id="PF23559"/>
    </source>
</evidence>
<evidence type="ECO:0000256" key="2">
    <source>
        <dbReference type="ARBA" id="ARBA00022737"/>
    </source>
</evidence>
<dbReference type="InterPro" id="IPR058922">
    <property type="entry name" value="WHD_DRP"/>
</dbReference>
<dbReference type="Gene3D" id="3.40.50.300">
    <property type="entry name" value="P-loop containing nucleotide triphosphate hydrolases"/>
    <property type="match status" value="1"/>
</dbReference>
<dbReference type="Proteomes" id="UP001140206">
    <property type="component" value="Chromosome 2"/>
</dbReference>
<dbReference type="GO" id="GO:0043531">
    <property type="term" value="F:ADP binding"/>
    <property type="evidence" value="ECO:0007669"/>
    <property type="project" value="InterPro"/>
</dbReference>
<dbReference type="EMBL" id="JAMFTS010000002">
    <property type="protein sequence ID" value="KAJ4801360.1"/>
    <property type="molecule type" value="Genomic_DNA"/>
</dbReference>
<evidence type="ECO:0000259" key="7">
    <source>
        <dbReference type="Pfam" id="PF25019"/>
    </source>
</evidence>
<dbReference type="PANTHER" id="PTHR36766">
    <property type="entry name" value="PLANT BROAD-SPECTRUM MILDEW RESISTANCE PROTEIN RPW8"/>
    <property type="match status" value="1"/>
</dbReference>
<keyword evidence="3" id="KW-0611">Plant defense</keyword>